<dbReference type="Pfam" id="PF14907">
    <property type="entry name" value="NTP_transf_5"/>
    <property type="match status" value="1"/>
</dbReference>
<dbReference type="EMBL" id="SOQX01000001">
    <property type="protein sequence ID" value="TDY03798.1"/>
    <property type="molecule type" value="Genomic_DNA"/>
</dbReference>
<accession>A0A4R8IT60</accession>
<comment type="caution">
    <text evidence="1">The sequence shown here is derived from an EMBL/GenBank/DDBJ whole genome shotgun (WGS) entry which is preliminary data.</text>
</comment>
<organism evidence="1 2">
    <name type="scientific">Thiohalophilus thiocyanatoxydans</name>
    <dbReference type="NCBI Taxonomy" id="381308"/>
    <lineage>
        <taxon>Bacteria</taxon>
        <taxon>Pseudomonadati</taxon>
        <taxon>Pseudomonadota</taxon>
        <taxon>Gammaproteobacteria</taxon>
        <taxon>Thiohalomonadales</taxon>
        <taxon>Thiohalophilaceae</taxon>
        <taxon>Thiohalophilus</taxon>
    </lineage>
</organism>
<dbReference type="RefSeq" id="WP_243830678.1">
    <property type="nucleotide sequence ID" value="NZ_SOQX01000001.1"/>
</dbReference>
<sequence>MNTRLTTRPLIIQALRDPGLLTQLTPGQWNDLLPQGRQSHLLARLAHLIRSQGRLDALHPSMRNHLRAALVVAARQRRAVHWELTRLQKALATNETPVLLLKGAAYLVADLPAGHGRLFSDIDILVPRAQLAQTESALKAYGWTGDPHLDAYDQRYYRQWMHELPPLRHPVRGSVIDVHHNILPDTARAHPDAARLLVDAVPVAEYPGVYVLAPEDMILHSATHLFWDGEFDHGLRDLVDLDALLRHFAQDAGFWNRLQEHAVHHGLTRPLYYTLRYVRFLLDTPVPDKLYAALNDKPSTPVFAAMDWSLHRALRPMHPSAQLPGDGFARWLLYVRGHFLRMPLHLLVPHLVRKALRKRPIKDR</sequence>
<keyword evidence="1" id="KW-0808">Transferase</keyword>
<gene>
    <name evidence="1" type="ORF">EDC23_0168</name>
</gene>
<name>A0A4R8IT60_9GAMM</name>
<dbReference type="Proteomes" id="UP000294914">
    <property type="component" value="Unassembled WGS sequence"/>
</dbReference>
<dbReference type="InterPro" id="IPR039498">
    <property type="entry name" value="NTP_transf_5"/>
</dbReference>
<protein>
    <submittedName>
        <fullName evidence="1">Putative nucleotidyltransferase-like protein</fullName>
    </submittedName>
</protein>
<evidence type="ECO:0000313" key="1">
    <source>
        <dbReference type="EMBL" id="TDY03798.1"/>
    </source>
</evidence>
<evidence type="ECO:0000313" key="2">
    <source>
        <dbReference type="Proteomes" id="UP000294914"/>
    </source>
</evidence>
<keyword evidence="2" id="KW-1185">Reference proteome</keyword>
<reference evidence="1 2" key="1">
    <citation type="submission" date="2019-03" db="EMBL/GenBank/DDBJ databases">
        <title>Genomic Encyclopedia of Type Strains, Phase IV (KMG-IV): sequencing the most valuable type-strain genomes for metagenomic binning, comparative biology and taxonomic classification.</title>
        <authorList>
            <person name="Goeker M."/>
        </authorList>
    </citation>
    <scope>NUCLEOTIDE SEQUENCE [LARGE SCALE GENOMIC DNA]</scope>
    <source>
        <strain evidence="1 2">DSM 16326</strain>
    </source>
</reference>
<dbReference type="AlphaFoldDB" id="A0A4R8IT60"/>
<proteinExistence type="predicted"/>
<dbReference type="GO" id="GO:0016740">
    <property type="term" value="F:transferase activity"/>
    <property type="evidence" value="ECO:0007669"/>
    <property type="project" value="UniProtKB-KW"/>
</dbReference>